<dbReference type="PROSITE" id="PS51257">
    <property type="entry name" value="PROKAR_LIPOPROTEIN"/>
    <property type="match status" value="1"/>
</dbReference>
<accession>A0A0A1MX44</accession>
<organism evidence="1 2">
    <name type="scientific">Oceanobacillus oncorhynchi</name>
    <dbReference type="NCBI Taxonomy" id="545501"/>
    <lineage>
        <taxon>Bacteria</taxon>
        <taxon>Bacillati</taxon>
        <taxon>Bacillota</taxon>
        <taxon>Bacilli</taxon>
        <taxon>Bacillales</taxon>
        <taxon>Bacillaceae</taxon>
        <taxon>Oceanobacillus</taxon>
    </lineage>
</organism>
<dbReference type="RefSeq" id="WP_042533620.1">
    <property type="nucleotide sequence ID" value="NZ_CDGG01000001.1"/>
</dbReference>
<sequence length="112" mass="12966">MKKQIIIFTLLFIVLSGCENQVGGNYFFDHIDQLEQSLDEPKWDEITTLAEELKTIFKNHKWKIQLIGDEDEYEGLHESINNLIAAAKENDSTSTRLELATVRSFLEDIYSL</sequence>
<dbReference type="Proteomes" id="UP000040453">
    <property type="component" value="Unassembled WGS sequence"/>
</dbReference>
<dbReference type="EMBL" id="CDGG01000001">
    <property type="protein sequence ID" value="CEI83356.1"/>
    <property type="molecule type" value="Genomic_DNA"/>
</dbReference>
<dbReference type="AlphaFoldDB" id="A0A0A1MX44"/>
<evidence type="ECO:0000313" key="2">
    <source>
        <dbReference type="Proteomes" id="UP000040453"/>
    </source>
</evidence>
<protein>
    <recommendedName>
        <fullName evidence="3">DUF4363 family protein</fullName>
    </recommendedName>
</protein>
<evidence type="ECO:0008006" key="3">
    <source>
        <dbReference type="Google" id="ProtNLM"/>
    </source>
</evidence>
<name>A0A0A1MX44_9BACI</name>
<dbReference type="OrthoDB" id="2704571at2"/>
<evidence type="ECO:0000313" key="1">
    <source>
        <dbReference type="EMBL" id="CEI83356.1"/>
    </source>
</evidence>
<proteinExistence type="predicted"/>
<gene>
    <name evidence="1" type="ORF">BN997_03263</name>
</gene>
<keyword evidence="2" id="KW-1185">Reference proteome</keyword>
<reference evidence="1 2" key="1">
    <citation type="submission" date="2014-11" db="EMBL/GenBank/DDBJ databases">
        <authorList>
            <person name="Urmite Genomes Urmite Genomes"/>
        </authorList>
    </citation>
    <scope>NUCLEOTIDE SEQUENCE [LARGE SCALE GENOMIC DNA]</scope>
    <source>
        <strain evidence="1 2">Oc5</strain>
    </source>
</reference>